<dbReference type="Proteomes" id="UP000887567">
    <property type="component" value="Unplaced"/>
</dbReference>
<dbReference type="InterPro" id="IPR036770">
    <property type="entry name" value="Ankyrin_rpt-contain_sf"/>
</dbReference>
<dbReference type="GO" id="GO:0005096">
    <property type="term" value="F:GTPase activator activity"/>
    <property type="evidence" value="ECO:0007669"/>
    <property type="project" value="InterPro"/>
</dbReference>
<dbReference type="SUPFAM" id="SSF48403">
    <property type="entry name" value="Ankyrin repeat"/>
    <property type="match status" value="1"/>
</dbReference>
<name>A0A913XH18_EXADI</name>
<dbReference type="OrthoDB" id="10070851at2759"/>
<proteinExistence type="predicted"/>
<keyword evidence="5" id="KW-1185">Reference proteome</keyword>
<keyword evidence="2" id="KW-0862">Zinc</keyword>
<evidence type="ECO:0000313" key="5">
    <source>
        <dbReference type="Proteomes" id="UP000887567"/>
    </source>
</evidence>
<dbReference type="PANTHER" id="PTHR23180:SF399">
    <property type="entry name" value="BLOWN FUSE, ISOFORM A-RELATED"/>
    <property type="match status" value="1"/>
</dbReference>
<evidence type="ECO:0000256" key="1">
    <source>
        <dbReference type="ARBA" id="ARBA00022723"/>
    </source>
</evidence>
<accession>A0A913XH18</accession>
<dbReference type="Pfam" id="PF12796">
    <property type="entry name" value="Ank_2"/>
    <property type="match status" value="1"/>
</dbReference>
<feature type="repeat" description="ANK" evidence="3">
    <location>
        <begin position="19"/>
        <end position="51"/>
    </location>
</feature>
<dbReference type="RefSeq" id="XP_020904287.1">
    <property type="nucleotide sequence ID" value="XM_021048628.1"/>
</dbReference>
<keyword evidence="3" id="KW-0040">ANK repeat</keyword>
<dbReference type="SMART" id="SM00248">
    <property type="entry name" value="ANK"/>
    <property type="match status" value="3"/>
</dbReference>
<dbReference type="InterPro" id="IPR002110">
    <property type="entry name" value="Ankyrin_rpt"/>
</dbReference>
<feature type="repeat" description="ANK" evidence="3">
    <location>
        <begin position="52"/>
        <end position="84"/>
    </location>
</feature>
<sequence length="171" mass="18718">MAAAFAEGAKANWVNEDDDAKLVLHQSVLGGSLTASEYLLQNGAKINLRDCRGRSALHYAALLGQTGQACLFLKRGANQHAVDENGEDPLTIALKQMHADIVTLLRIARLNEEMKESDDAFYVGAGDVTFTDVFRDFSKMASNNPDILRRDFGATPNTIAKYDDPDRQTSL</sequence>
<evidence type="ECO:0000313" key="4">
    <source>
        <dbReference type="EnsemblMetazoa" id="XP_020904287.1"/>
    </source>
</evidence>
<dbReference type="PROSITE" id="PS50088">
    <property type="entry name" value="ANK_REPEAT"/>
    <property type="match status" value="2"/>
</dbReference>
<dbReference type="OMA" id="HIFAIIM"/>
<keyword evidence="1" id="KW-0479">Metal-binding</keyword>
<dbReference type="EnsemblMetazoa" id="XM_021048628.1">
    <property type="protein sequence ID" value="XP_020904287.1"/>
    <property type="gene ID" value="LOC110242618"/>
</dbReference>
<evidence type="ECO:0000256" key="3">
    <source>
        <dbReference type="PROSITE-ProRule" id="PRU00023"/>
    </source>
</evidence>
<organism evidence="4 5">
    <name type="scientific">Exaiptasia diaphana</name>
    <name type="common">Tropical sea anemone</name>
    <name type="synonym">Aiptasia pulchella</name>
    <dbReference type="NCBI Taxonomy" id="2652724"/>
    <lineage>
        <taxon>Eukaryota</taxon>
        <taxon>Metazoa</taxon>
        <taxon>Cnidaria</taxon>
        <taxon>Anthozoa</taxon>
        <taxon>Hexacorallia</taxon>
        <taxon>Actiniaria</taxon>
        <taxon>Aiptasiidae</taxon>
        <taxon>Exaiptasia</taxon>
    </lineage>
</organism>
<protein>
    <submittedName>
        <fullName evidence="4">Uncharacterized protein</fullName>
    </submittedName>
</protein>
<dbReference type="AlphaFoldDB" id="A0A913XH18"/>
<dbReference type="PROSITE" id="PS50297">
    <property type="entry name" value="ANK_REP_REGION"/>
    <property type="match status" value="1"/>
</dbReference>
<dbReference type="InterPro" id="IPR045258">
    <property type="entry name" value="ACAP1/2/3-like"/>
</dbReference>
<evidence type="ECO:0000256" key="2">
    <source>
        <dbReference type="ARBA" id="ARBA00022833"/>
    </source>
</evidence>
<dbReference type="Gene3D" id="1.25.40.20">
    <property type="entry name" value="Ankyrin repeat-containing domain"/>
    <property type="match status" value="1"/>
</dbReference>
<dbReference type="GO" id="GO:0046872">
    <property type="term" value="F:metal ion binding"/>
    <property type="evidence" value="ECO:0007669"/>
    <property type="project" value="UniProtKB-KW"/>
</dbReference>
<dbReference type="GeneID" id="110242618"/>
<reference evidence="4" key="1">
    <citation type="submission" date="2022-11" db="UniProtKB">
        <authorList>
            <consortium name="EnsemblMetazoa"/>
        </authorList>
    </citation>
    <scope>IDENTIFICATION</scope>
</reference>
<dbReference type="KEGG" id="epa:110242618"/>
<dbReference type="PANTHER" id="PTHR23180">
    <property type="entry name" value="CENTAURIN/ARF"/>
    <property type="match status" value="1"/>
</dbReference>